<dbReference type="InterPro" id="IPR009319">
    <property type="entry name" value="Phage_A118_VSP1"/>
</dbReference>
<evidence type="ECO:0000256" key="1">
    <source>
        <dbReference type="SAM" id="MobiDB-lite"/>
    </source>
</evidence>
<feature type="compositionally biased region" description="Basic and acidic residues" evidence="1">
    <location>
        <begin position="441"/>
        <end position="457"/>
    </location>
</feature>
<gene>
    <name evidence="2" type="ORF">Q8A49_07400</name>
</gene>
<accession>A0ABU7KM01</accession>
<feature type="region of interest" description="Disordered" evidence="1">
    <location>
        <begin position="932"/>
        <end position="957"/>
    </location>
</feature>
<reference evidence="2 3" key="1">
    <citation type="submission" date="2023-07" db="EMBL/GenBank/DDBJ databases">
        <authorList>
            <person name="Girao M."/>
            <person name="Carvalho M.F."/>
        </authorList>
    </citation>
    <scope>NUCLEOTIDE SEQUENCE [LARGE SCALE GENOMIC DNA]</scope>
    <source>
        <strain evidence="2 3">66/93</strain>
    </source>
</reference>
<feature type="region of interest" description="Disordered" evidence="1">
    <location>
        <begin position="347"/>
        <end position="457"/>
    </location>
</feature>
<comment type="caution">
    <text evidence="2">The sequence shown here is derived from an EMBL/GenBank/DDBJ whole genome shotgun (WGS) entry which is preliminary data.</text>
</comment>
<evidence type="ECO:0000313" key="2">
    <source>
        <dbReference type="EMBL" id="MEE2050318.1"/>
    </source>
</evidence>
<dbReference type="EMBL" id="JAUUCC010000013">
    <property type="protein sequence ID" value="MEE2050318.1"/>
    <property type="molecule type" value="Genomic_DNA"/>
</dbReference>
<protein>
    <submittedName>
        <fullName evidence="2">Phage minor capsid protein</fullName>
    </submittedName>
</protein>
<organism evidence="2 3">
    <name type="scientific">Nocardiopsis tropica</name>
    <dbReference type="NCBI Taxonomy" id="109330"/>
    <lineage>
        <taxon>Bacteria</taxon>
        <taxon>Bacillati</taxon>
        <taxon>Actinomycetota</taxon>
        <taxon>Actinomycetes</taxon>
        <taxon>Streptosporangiales</taxon>
        <taxon>Nocardiopsidaceae</taxon>
        <taxon>Nocardiopsis</taxon>
    </lineage>
</organism>
<dbReference type="Proteomes" id="UP001348641">
    <property type="component" value="Unassembled WGS sequence"/>
</dbReference>
<dbReference type="RefSeq" id="WP_330157543.1">
    <property type="nucleotide sequence ID" value="NZ_BAAAJA010000059.1"/>
</dbReference>
<dbReference type="Pfam" id="PF06152">
    <property type="entry name" value="Phage_min_cap2"/>
    <property type="match status" value="1"/>
</dbReference>
<feature type="compositionally biased region" description="Basic and acidic residues" evidence="1">
    <location>
        <begin position="409"/>
        <end position="426"/>
    </location>
</feature>
<evidence type="ECO:0000313" key="3">
    <source>
        <dbReference type="Proteomes" id="UP001348641"/>
    </source>
</evidence>
<proteinExistence type="predicted"/>
<sequence length="1102" mass="124202">MPGVDPDDLEDIVSAVSAIYQEGELALYRQISRHLQRYPGAPTASVGEPRLEAVGQLRRSVEVIQAGLLADGTRDIRAGLARAWQLGTRSALVDIPRAWFENSGIGDRAEEARRLIPQSGAIEALATAVVRDVGRVVSNILRDALDAYRSAVAGGAARMLVGGQTRREATQAAWARLVQQGVFGFTDRANRRWRLHSYVEMAMRTASARAAVQGQDDRLETLGIDLVYISDHVQECSLCRPWEGKILHREFGPAGPLRVEHGLNDDVFLDIDVAGTIEQARAAGLWHPNCRHSMSGYIPGVTRVPVGRPDPDGYRARMRQRHIERRIRRWKEQAAAATTDRARTAANARTRAWQAAMRQHLADHPSLKRLRYREQPGAGSTPPRDQAPDTVTPIGPDVQPTLDGTGGEQVRRLPRTDDEQVVRQGDEQVPGQGTLEEAAAEAERERQEEERRRAAEEERLRLEAEARARMVASDPTRERINAVHAQLPRTAEDWAALIPTRSQSRLEETLEEYRTTSARIHAQIDPRRRELEAAGTPTDQIEQILDDEFGTDRILMNALDVEIREMSEALRNYQAGNLDQISDYFRGELEATTDVVDYPTDDHGNLMPPPALLEQLDGVLDVGHRLLDDAEQAMDSDPELIELRSARDRARDARDWGAADAVHPQIARRESEILRTVLASVVDLGGHQQRVGDVANDAPSDWEEQLRVAEQYYPTSWLRMADAGGPLDIVQADRQYYLQGSGDRADRMAVNGNAWRRYDGAFESSTHEVTVHEQGHRMEQHIPGLTYLEFALTRREATQEDGNLEPLQRLRDLDGGSYSHEEVTYRDFWANPYTGKTYEARNPGSPATGSWELFQTGTQDAWGRSSNTYTNFRGVPFVLGALASLQRRERVELLDPPLETLSEEQLTERLLQAFNDGEVERAAELEAEIDRRAEAERAREEASERRREAAQRRRQDREEAQYAEVARLVEEEGWSWEEAAVEVLGGTLESARRQEYTRTHRAGDSDRRSFRDIAREQYQLYIERRVVAAEQATRGFLLTPAAQTAGIDPASLFSGPRARAERHASEELKRWWDANGRLTFQEFVDQIEQGRRTGDPGQDYNR</sequence>
<name>A0ABU7KM01_9ACTN</name>
<feature type="compositionally biased region" description="Low complexity" evidence="1">
    <location>
        <begin position="347"/>
        <end position="356"/>
    </location>
</feature>